<evidence type="ECO:0000256" key="6">
    <source>
        <dbReference type="SAM" id="MobiDB-lite"/>
    </source>
</evidence>
<keyword evidence="4" id="KW-0804">Transcription</keyword>
<dbReference type="Gene3D" id="2.60.40.3960">
    <property type="entry name" value="Velvet domain"/>
    <property type="match status" value="1"/>
</dbReference>
<dbReference type="InterPro" id="IPR037525">
    <property type="entry name" value="Velvet_dom"/>
</dbReference>
<proteinExistence type="predicted"/>
<protein>
    <recommendedName>
        <fullName evidence="7">Velvet domain-containing protein</fullName>
    </recommendedName>
</protein>
<evidence type="ECO:0000313" key="9">
    <source>
        <dbReference type="Proteomes" id="UP000799772"/>
    </source>
</evidence>
<organism evidence="8 9">
    <name type="scientific">Rhizodiscina lignyota</name>
    <dbReference type="NCBI Taxonomy" id="1504668"/>
    <lineage>
        <taxon>Eukaryota</taxon>
        <taxon>Fungi</taxon>
        <taxon>Dikarya</taxon>
        <taxon>Ascomycota</taxon>
        <taxon>Pezizomycotina</taxon>
        <taxon>Dothideomycetes</taxon>
        <taxon>Pleosporomycetidae</taxon>
        <taxon>Aulographales</taxon>
        <taxon>Rhizodiscinaceae</taxon>
        <taxon>Rhizodiscina</taxon>
    </lineage>
</organism>
<evidence type="ECO:0000256" key="1">
    <source>
        <dbReference type="ARBA" id="ARBA00004123"/>
    </source>
</evidence>
<evidence type="ECO:0000313" key="8">
    <source>
        <dbReference type="EMBL" id="KAF2104214.1"/>
    </source>
</evidence>
<evidence type="ECO:0000256" key="5">
    <source>
        <dbReference type="ARBA" id="ARBA00023242"/>
    </source>
</evidence>
<keyword evidence="3" id="KW-0805">Transcription regulation</keyword>
<feature type="region of interest" description="Disordered" evidence="6">
    <location>
        <begin position="502"/>
        <end position="538"/>
    </location>
</feature>
<dbReference type="GO" id="GO:0005634">
    <property type="term" value="C:nucleus"/>
    <property type="evidence" value="ECO:0007669"/>
    <property type="project" value="UniProtKB-SubCell"/>
</dbReference>
<evidence type="ECO:0000259" key="7">
    <source>
        <dbReference type="PROSITE" id="PS51821"/>
    </source>
</evidence>
<dbReference type="GO" id="GO:0030435">
    <property type="term" value="P:sporulation resulting in formation of a cellular spore"/>
    <property type="evidence" value="ECO:0007669"/>
    <property type="project" value="UniProtKB-KW"/>
</dbReference>
<dbReference type="Pfam" id="PF11754">
    <property type="entry name" value="Velvet"/>
    <property type="match status" value="2"/>
</dbReference>
<evidence type="ECO:0000256" key="3">
    <source>
        <dbReference type="ARBA" id="ARBA00023015"/>
    </source>
</evidence>
<feature type="region of interest" description="Disordered" evidence="6">
    <location>
        <begin position="363"/>
        <end position="453"/>
    </location>
</feature>
<evidence type="ECO:0000256" key="2">
    <source>
        <dbReference type="ARBA" id="ARBA00022969"/>
    </source>
</evidence>
<feature type="compositionally biased region" description="Polar residues" evidence="6">
    <location>
        <begin position="515"/>
        <end position="526"/>
    </location>
</feature>
<reference evidence="8" key="1">
    <citation type="journal article" date="2020" name="Stud. Mycol.">
        <title>101 Dothideomycetes genomes: a test case for predicting lifestyles and emergence of pathogens.</title>
        <authorList>
            <person name="Haridas S."/>
            <person name="Albert R."/>
            <person name="Binder M."/>
            <person name="Bloem J."/>
            <person name="Labutti K."/>
            <person name="Salamov A."/>
            <person name="Andreopoulos B."/>
            <person name="Baker S."/>
            <person name="Barry K."/>
            <person name="Bills G."/>
            <person name="Bluhm B."/>
            <person name="Cannon C."/>
            <person name="Castanera R."/>
            <person name="Culley D."/>
            <person name="Daum C."/>
            <person name="Ezra D."/>
            <person name="Gonzalez J."/>
            <person name="Henrissat B."/>
            <person name="Kuo A."/>
            <person name="Liang C."/>
            <person name="Lipzen A."/>
            <person name="Lutzoni F."/>
            <person name="Magnuson J."/>
            <person name="Mondo S."/>
            <person name="Nolan M."/>
            <person name="Ohm R."/>
            <person name="Pangilinan J."/>
            <person name="Park H.-J."/>
            <person name="Ramirez L."/>
            <person name="Alfaro M."/>
            <person name="Sun H."/>
            <person name="Tritt A."/>
            <person name="Yoshinaga Y."/>
            <person name="Zwiers L.-H."/>
            <person name="Turgeon B."/>
            <person name="Goodwin S."/>
            <person name="Spatafora J."/>
            <person name="Crous P."/>
            <person name="Grigoriev I."/>
        </authorList>
    </citation>
    <scope>NUCLEOTIDE SEQUENCE</scope>
    <source>
        <strain evidence="8">CBS 133067</strain>
    </source>
</reference>
<dbReference type="InterPro" id="IPR021740">
    <property type="entry name" value="Velvet"/>
</dbReference>
<keyword evidence="2" id="KW-0749">Sporulation</keyword>
<feature type="region of interest" description="Disordered" evidence="6">
    <location>
        <begin position="206"/>
        <end position="264"/>
    </location>
</feature>
<accession>A0A9P4MG63</accession>
<feature type="compositionally biased region" description="Polar residues" evidence="6">
    <location>
        <begin position="207"/>
        <end position="218"/>
    </location>
</feature>
<dbReference type="EMBL" id="ML978121">
    <property type="protein sequence ID" value="KAF2104214.1"/>
    <property type="molecule type" value="Genomic_DNA"/>
</dbReference>
<feature type="compositionally biased region" description="Polar residues" evidence="6">
    <location>
        <begin position="389"/>
        <end position="418"/>
    </location>
</feature>
<dbReference type="PROSITE" id="PS51821">
    <property type="entry name" value="VELVET"/>
    <property type="match status" value="1"/>
</dbReference>
<name>A0A9P4MG63_9PEZI</name>
<dbReference type="AlphaFoldDB" id="A0A9P4MG63"/>
<dbReference type="InterPro" id="IPR038491">
    <property type="entry name" value="Velvet_dom_sf"/>
</dbReference>
<comment type="subcellular location">
    <subcellularLocation>
        <location evidence="1">Nucleus</location>
    </subcellularLocation>
</comment>
<feature type="domain" description="Velvet" evidence="7">
    <location>
        <begin position="21"/>
        <end position="200"/>
    </location>
</feature>
<keyword evidence="5" id="KW-0539">Nucleus</keyword>
<dbReference type="PANTHER" id="PTHR33572:SF18">
    <property type="entry name" value="SPORE DEVELOPMENT REGULATOR VOSA"/>
    <property type="match status" value="1"/>
</dbReference>
<keyword evidence="9" id="KW-1185">Reference proteome</keyword>
<gene>
    <name evidence="8" type="ORF">NA57DRAFT_70431</name>
</gene>
<evidence type="ECO:0000256" key="4">
    <source>
        <dbReference type="ARBA" id="ARBA00023163"/>
    </source>
</evidence>
<dbReference type="Proteomes" id="UP000799772">
    <property type="component" value="Unassembled WGS sequence"/>
</dbReference>
<dbReference type="OrthoDB" id="5599552at2759"/>
<feature type="compositionally biased region" description="Polar residues" evidence="6">
    <location>
        <begin position="363"/>
        <end position="374"/>
    </location>
</feature>
<sequence>MSYFTPHGYDHGDFTTWPPMPEPLRSEFITLSIKQQPRQALVAAPKKEKARKPIDPPVVVQMQVQRQADATQMFLHNPFLFVVATLAYENGQSVAGQGSQRLIGRTTSSLHRLKDIDELGNWGDDGGFFVFGDLSVTVTGRYRLCFSLFELDKDEGVVTPLQSIQSGVFDVVTSRDYLGLDESTNLTKAFADQGVRLRLRKEVRTVGMQQSRRGTRSTLDTDDRNILPKVDDSPSENKLKRPGSDSPRPAKRMKSEFGPMFPGVKNNTRGWGAFRREDMETWCGAEERTSFAIASPMALDQRSSNPFAYSASNMFTGRPYTPPHLPSITQPMAAMPTPAPTDWQRNEAAPQRPLQPGFNTNVLSSPNMAMQSGSIVHPSLSGQPHHEQNQYQPSSVFESPPTFTRQQPVRTPQRSFVQPQGIPPSPPYTSHQNRQFHFGASPARHPYGESSRMQTGYFDNVSRAPDPLVADQRPQGTEEALQALASASEQRPYLAQSGIGGNDIPGALGEPVTLGASQQSGATTFDGQHPMASAQHVQNSLPQVRNTYQIPGMAGMGFEAAPGHQLQQNFRSAAAPTSLNWAGMPEISGLPSLQSTEKAMSEELILNC</sequence>
<feature type="compositionally biased region" description="Basic and acidic residues" evidence="6">
    <location>
        <begin position="219"/>
        <end position="243"/>
    </location>
</feature>
<comment type="caution">
    <text evidence="8">The sequence shown here is derived from an EMBL/GenBank/DDBJ whole genome shotgun (WGS) entry which is preliminary data.</text>
</comment>
<dbReference type="PANTHER" id="PTHR33572">
    <property type="entry name" value="SPORE DEVELOPMENT REGULATOR VOSA"/>
    <property type="match status" value="1"/>
</dbReference>